<dbReference type="InterPro" id="IPR001296">
    <property type="entry name" value="Glyco_trans_1"/>
</dbReference>
<evidence type="ECO:0000259" key="1">
    <source>
        <dbReference type="Pfam" id="PF00534"/>
    </source>
</evidence>
<evidence type="ECO:0000313" key="3">
    <source>
        <dbReference type="Proteomes" id="UP000003844"/>
    </source>
</evidence>
<accession>H2BT62</accession>
<dbReference type="Gene3D" id="3.40.50.2000">
    <property type="entry name" value="Glycogen Phosphorylase B"/>
    <property type="match status" value="2"/>
</dbReference>
<dbReference type="GO" id="GO:0016757">
    <property type="term" value="F:glycosyltransferase activity"/>
    <property type="evidence" value="ECO:0007669"/>
    <property type="project" value="InterPro"/>
</dbReference>
<evidence type="ECO:0000313" key="2">
    <source>
        <dbReference type="EMBL" id="EHQ02620.1"/>
    </source>
</evidence>
<dbReference type="eggNOG" id="COG0438">
    <property type="taxonomic scope" value="Bacteria"/>
</dbReference>
<dbReference type="CDD" id="cd03801">
    <property type="entry name" value="GT4_PimA-like"/>
    <property type="match status" value="1"/>
</dbReference>
<reference evidence="3" key="1">
    <citation type="journal article" date="2012" name="Stand. Genomic Sci.">
        <title>Genome sequence of the Antarctic rhodopsins-containing flavobacterium Gillisia limnaea type strain (R-8282(T)).</title>
        <authorList>
            <person name="Riedel T."/>
            <person name="Held B."/>
            <person name="Nolan M."/>
            <person name="Lucas S."/>
            <person name="Lapidus A."/>
            <person name="Tice H."/>
            <person name="Del Rio T.G."/>
            <person name="Cheng J.F."/>
            <person name="Han C."/>
            <person name="Tapia R."/>
            <person name="Goodwin L.A."/>
            <person name="Pitluck S."/>
            <person name="Liolios K."/>
            <person name="Mavromatis K."/>
            <person name="Pagani I."/>
            <person name="Ivanova N."/>
            <person name="Mikhailova N."/>
            <person name="Pati A."/>
            <person name="Chen A."/>
            <person name="Palaniappan K."/>
            <person name="Land M."/>
            <person name="Rohde M."/>
            <person name="Tindall B.J."/>
            <person name="Detter J.C."/>
            <person name="Goker M."/>
            <person name="Bristow J."/>
            <person name="Eisen J.A."/>
            <person name="Markowitz V."/>
            <person name="Hugenholtz P."/>
            <person name="Kyrpides N.C."/>
            <person name="Klenk H.P."/>
            <person name="Woyke T."/>
        </authorList>
    </citation>
    <scope>NUCLEOTIDE SEQUENCE [LARGE SCALE GENOMIC DNA]</scope>
    <source>
        <strain evidence="3">DSM 15749 / LMG 21470 / R-8282</strain>
    </source>
</reference>
<protein>
    <submittedName>
        <fullName evidence="2">Glycosyl transferase group 1</fullName>
    </submittedName>
</protein>
<dbReference type="RefSeq" id="WP_006988930.1">
    <property type="nucleotide sequence ID" value="NZ_JH594606.1"/>
</dbReference>
<keyword evidence="3" id="KW-1185">Reference proteome</keyword>
<dbReference type="OrthoDB" id="596635at2"/>
<dbReference type="AlphaFoldDB" id="H2BT62"/>
<dbReference type="EMBL" id="JH594606">
    <property type="protein sequence ID" value="EHQ02620.1"/>
    <property type="molecule type" value="Genomic_DNA"/>
</dbReference>
<dbReference type="PANTHER" id="PTHR12526">
    <property type="entry name" value="GLYCOSYLTRANSFERASE"/>
    <property type="match status" value="1"/>
</dbReference>
<dbReference type="SUPFAM" id="SSF53756">
    <property type="entry name" value="UDP-Glycosyltransferase/glycogen phosphorylase"/>
    <property type="match status" value="1"/>
</dbReference>
<name>H2BT62_GILLR</name>
<dbReference type="Pfam" id="PF00534">
    <property type="entry name" value="Glycos_transf_1"/>
    <property type="match status" value="1"/>
</dbReference>
<gene>
    <name evidence="2" type="ORF">Gilli_1982</name>
</gene>
<organism evidence="2 3">
    <name type="scientific">Gillisia limnaea (strain DSM 15749 / LMG 21470 / R-8282)</name>
    <dbReference type="NCBI Taxonomy" id="865937"/>
    <lineage>
        <taxon>Bacteria</taxon>
        <taxon>Pseudomonadati</taxon>
        <taxon>Bacteroidota</taxon>
        <taxon>Flavobacteriia</taxon>
        <taxon>Flavobacteriales</taxon>
        <taxon>Flavobacteriaceae</taxon>
        <taxon>Gillisia</taxon>
    </lineage>
</organism>
<proteinExistence type="predicted"/>
<feature type="domain" description="Glycosyl transferase family 1" evidence="1">
    <location>
        <begin position="232"/>
        <end position="385"/>
    </location>
</feature>
<dbReference type="STRING" id="865937.Gilli_1982"/>
<dbReference type="Proteomes" id="UP000003844">
    <property type="component" value="Unassembled WGS sequence"/>
</dbReference>
<keyword evidence="2" id="KW-0808">Transferase</keyword>
<sequence length="412" mass="45966">MRIILSHPTSNEFNRAAALGFYKAGILSEFHTGVASFPGTILDMVGKLKPFNIIGRRSFDGLLKPVTHTRPWLEIGRNIALKGGFSSITKQESGKLSMDAVYRDLDRYVSARISRPKNNRFDAVYSYEDGAIFSFREAKKHDLKCFYDLPIGYWRSARKLLKPELKKWPEWASTISTFNDSLVKLASKDEELELANRIIVASSFTARTLNDFPGQLAPISVIPYGFPDVLKNEIEKEYNIHKPLKLLFVGGLSQRKGIANLFTAVDKLLPHVSLTIVGRKVTSDCQALNKALSGHTWFPSLPHKEILSLMRSHDLLVFPSLFEGFGLVITEAMSQGTPVITTDRTAGPDLIRDGENGWLVEAGSTQALVECISKLLEKPLVIKEAGKAAMETARCRPWEVYGRELAEALQRG</sequence>
<dbReference type="HOGENOM" id="CLU_009583_37_0_10"/>